<dbReference type="Pfam" id="PF13585">
    <property type="entry name" value="CHU_C"/>
    <property type="match status" value="1"/>
</dbReference>
<evidence type="ECO:0000313" key="2">
    <source>
        <dbReference type="EMBL" id="EIM74033.1"/>
    </source>
</evidence>
<comment type="caution">
    <text evidence="2">The sequence shown here is derived from an EMBL/GenBank/DDBJ whole genome shotgun (WGS) entry which is preliminary data.</text>
</comment>
<name>I5BWT1_9BACT</name>
<dbReference type="InterPro" id="IPR051172">
    <property type="entry name" value="Chlamydia_OmcB"/>
</dbReference>
<dbReference type="InterPro" id="IPR001434">
    <property type="entry name" value="OmcB-like_DUF11"/>
</dbReference>
<dbReference type="NCBIfam" id="TIGR01451">
    <property type="entry name" value="B_ant_repeat"/>
    <property type="match status" value="1"/>
</dbReference>
<dbReference type="PANTHER" id="PTHR34819">
    <property type="entry name" value="LARGE CYSTEINE-RICH PERIPLASMIC PROTEIN OMCB"/>
    <property type="match status" value="1"/>
</dbReference>
<reference evidence="2 3" key="1">
    <citation type="submission" date="2012-05" db="EMBL/GenBank/DDBJ databases">
        <title>Genome sequence of Nitritalea halalkaliphila LW7.</title>
        <authorList>
            <person name="Jangir P.K."/>
            <person name="Singh A."/>
            <person name="Shivaji S."/>
            <person name="Sharma R."/>
        </authorList>
    </citation>
    <scope>NUCLEOTIDE SEQUENCE [LARGE SCALE GENOMIC DNA]</scope>
    <source>
        <strain evidence="2 3">LW7</strain>
    </source>
</reference>
<sequence length="260" mass="28379">MIDRLAPGEEVLFTITALVTAESGSIINTVRVEGDNVDPVEDSNDPVPVGGLDVAILKEVSAQVIRVGEQFEFLITVENISTVTANGLTVTDFISPLVTFRDAINSTGTASFNNATRVVTWQIETLAPGATATLRIIAEATRAGTVSNTARLRTEQRDINEENNTSRTEHIQIDLVIPNVFTPNGDGINDTWEIRGLDELFVSNKLIVVNRYGVEVFRASDYQGDWNGSNLNSGTYYYQLEVTDENGVSTKFTGFVTIIN</sequence>
<dbReference type="NCBIfam" id="TIGR04131">
    <property type="entry name" value="Bac_Flav_CTERM"/>
    <property type="match status" value="1"/>
</dbReference>
<dbReference type="EMBL" id="AJYA01000050">
    <property type="protein sequence ID" value="EIM74033.1"/>
    <property type="molecule type" value="Genomic_DNA"/>
</dbReference>
<feature type="domain" description="DUF11" evidence="1">
    <location>
        <begin position="53"/>
        <end position="168"/>
    </location>
</feature>
<dbReference type="Gene3D" id="2.60.40.1170">
    <property type="entry name" value="Mu homology domain, subdomain B"/>
    <property type="match status" value="1"/>
</dbReference>
<keyword evidence="3" id="KW-1185">Reference proteome</keyword>
<gene>
    <name evidence="2" type="ORF">A3SI_16692</name>
</gene>
<dbReference type="AlphaFoldDB" id="I5BWT1"/>
<protein>
    <recommendedName>
        <fullName evidence="1">DUF11 domain-containing protein</fullName>
    </recommendedName>
</protein>
<dbReference type="OrthoDB" id="904955at2"/>
<proteinExistence type="predicted"/>
<accession>I5BWT1</accession>
<dbReference type="InterPro" id="IPR026341">
    <property type="entry name" value="T9SS_type_B"/>
</dbReference>
<dbReference type="Pfam" id="PF01345">
    <property type="entry name" value="DUF11"/>
    <property type="match status" value="1"/>
</dbReference>
<organism evidence="2 3">
    <name type="scientific">Nitritalea halalkaliphila LW7</name>
    <dbReference type="NCBI Taxonomy" id="1189621"/>
    <lineage>
        <taxon>Bacteria</taxon>
        <taxon>Pseudomonadati</taxon>
        <taxon>Bacteroidota</taxon>
        <taxon>Cytophagia</taxon>
        <taxon>Cytophagales</taxon>
        <taxon>Cyclobacteriaceae</taxon>
        <taxon>Nitritalea</taxon>
    </lineage>
</organism>
<dbReference type="RefSeq" id="WP_009056782.1">
    <property type="nucleotide sequence ID" value="NZ_AJYA01000050.1"/>
</dbReference>
<dbReference type="STRING" id="1189621.A3SI_16692"/>
<dbReference type="Proteomes" id="UP000005551">
    <property type="component" value="Unassembled WGS sequence"/>
</dbReference>
<evidence type="ECO:0000313" key="3">
    <source>
        <dbReference type="Proteomes" id="UP000005551"/>
    </source>
</evidence>
<dbReference type="InterPro" id="IPR047589">
    <property type="entry name" value="DUF11_rpt"/>
</dbReference>
<evidence type="ECO:0000259" key="1">
    <source>
        <dbReference type="Pfam" id="PF01345"/>
    </source>
</evidence>